<dbReference type="CDD" id="cd00338">
    <property type="entry name" value="Ser_Recombinase"/>
    <property type="match status" value="1"/>
</dbReference>
<dbReference type="EMBL" id="JAOQJF010000043">
    <property type="protein sequence ID" value="MCU6801183.1"/>
    <property type="molecule type" value="Genomic_DNA"/>
</dbReference>
<name>A0ABT2V2R6_9FIRM</name>
<dbReference type="InterPro" id="IPR036162">
    <property type="entry name" value="Resolvase-like_N_sf"/>
</dbReference>
<evidence type="ECO:0000256" key="1">
    <source>
        <dbReference type="ARBA" id="ARBA00022908"/>
    </source>
</evidence>
<dbReference type="InterPro" id="IPR050639">
    <property type="entry name" value="SSR_resolvase"/>
</dbReference>
<keyword evidence="3" id="KW-0233">DNA recombination</keyword>
<dbReference type="PANTHER" id="PTHR30461:SF23">
    <property type="entry name" value="DNA RECOMBINASE-RELATED"/>
    <property type="match status" value="1"/>
</dbReference>
<dbReference type="Proteomes" id="UP001652395">
    <property type="component" value="Unassembled WGS sequence"/>
</dbReference>
<dbReference type="InterPro" id="IPR006119">
    <property type="entry name" value="Resolv_N"/>
</dbReference>
<evidence type="ECO:0000259" key="6">
    <source>
        <dbReference type="PROSITE" id="PS51736"/>
    </source>
</evidence>
<dbReference type="InterPro" id="IPR025827">
    <property type="entry name" value="Zn_ribbon_recom_dom"/>
</dbReference>
<dbReference type="Pfam" id="PF07508">
    <property type="entry name" value="Recombinase"/>
    <property type="match status" value="1"/>
</dbReference>
<gene>
    <name evidence="8" type="ORF">OCV69_14825</name>
</gene>
<keyword evidence="2" id="KW-0238">DNA-binding</keyword>
<evidence type="ECO:0000313" key="9">
    <source>
        <dbReference type="Proteomes" id="UP001652395"/>
    </source>
</evidence>
<dbReference type="Pfam" id="PF00239">
    <property type="entry name" value="Resolvase"/>
    <property type="match status" value="1"/>
</dbReference>
<evidence type="ECO:0000256" key="5">
    <source>
        <dbReference type="SAM" id="Coils"/>
    </source>
</evidence>
<dbReference type="PANTHER" id="PTHR30461">
    <property type="entry name" value="DNA-INVERTASE FROM LAMBDOID PROPHAGE"/>
    <property type="match status" value="1"/>
</dbReference>
<feature type="domain" description="Recombinase" evidence="7">
    <location>
        <begin position="167"/>
        <end position="288"/>
    </location>
</feature>
<keyword evidence="5" id="KW-0175">Coiled coil</keyword>
<evidence type="ECO:0000256" key="2">
    <source>
        <dbReference type="ARBA" id="ARBA00023125"/>
    </source>
</evidence>
<dbReference type="Gene3D" id="3.40.50.1390">
    <property type="entry name" value="Resolvase, N-terminal catalytic domain"/>
    <property type="match status" value="1"/>
</dbReference>
<dbReference type="InterPro" id="IPR006118">
    <property type="entry name" value="Recombinase_CS"/>
</dbReference>
<dbReference type="InterPro" id="IPR011109">
    <property type="entry name" value="DNA_bind_recombinase_dom"/>
</dbReference>
<dbReference type="PROSITE" id="PS51736">
    <property type="entry name" value="RECOMBINASES_3"/>
    <property type="match status" value="1"/>
</dbReference>
<evidence type="ECO:0000256" key="4">
    <source>
        <dbReference type="PROSITE-ProRule" id="PRU10137"/>
    </source>
</evidence>
<accession>A0ABT2V2R6</accession>
<dbReference type="SUPFAM" id="SSF53041">
    <property type="entry name" value="Resolvase-like"/>
    <property type="match status" value="1"/>
</dbReference>
<dbReference type="PROSITE" id="PS51737">
    <property type="entry name" value="RECOMBINASE_DNA_BIND"/>
    <property type="match status" value="1"/>
</dbReference>
<feature type="domain" description="Resolvase/invertase-type recombinase catalytic" evidence="6">
    <location>
        <begin position="9"/>
        <end position="160"/>
    </location>
</feature>
<evidence type="ECO:0000259" key="7">
    <source>
        <dbReference type="PROSITE" id="PS51737"/>
    </source>
</evidence>
<evidence type="ECO:0000313" key="8">
    <source>
        <dbReference type="EMBL" id="MCU6801183.1"/>
    </source>
</evidence>
<dbReference type="InterPro" id="IPR038109">
    <property type="entry name" value="DNA_bind_recomb_sf"/>
</dbReference>
<keyword evidence="9" id="KW-1185">Reference proteome</keyword>
<comment type="caution">
    <text evidence="8">The sequence shown here is derived from an EMBL/GenBank/DDBJ whole genome shotgun (WGS) entry which is preliminary data.</text>
</comment>
<dbReference type="Pfam" id="PF13408">
    <property type="entry name" value="Zn_ribbon_recom"/>
    <property type="match status" value="1"/>
</dbReference>
<feature type="active site" description="O-(5'-phospho-DNA)-serine intermediate" evidence="4">
    <location>
        <position position="17"/>
    </location>
</feature>
<dbReference type="PROSITE" id="PS00397">
    <property type="entry name" value="RECOMBINASES_1"/>
    <property type="match status" value="1"/>
</dbReference>
<keyword evidence="1" id="KW-0229">DNA integration</keyword>
<reference evidence="8 9" key="1">
    <citation type="journal article" date="2021" name="ISME Commun">
        <title>Automated analysis of genomic sequences facilitates high-throughput and comprehensive description of bacteria.</title>
        <authorList>
            <person name="Hitch T.C.A."/>
        </authorList>
    </citation>
    <scope>NUCLEOTIDE SEQUENCE [LARGE SCALE GENOMIC DNA]</scope>
    <source>
        <strain evidence="9">f_CCE</strain>
    </source>
</reference>
<dbReference type="Gene3D" id="3.90.1750.20">
    <property type="entry name" value="Putative Large Serine Recombinase, Chain B, Domain 2"/>
    <property type="match status" value="1"/>
</dbReference>
<protein>
    <submittedName>
        <fullName evidence="8">Recombinase family protein</fullName>
    </submittedName>
</protein>
<organism evidence="8 9">
    <name type="scientific">Alitiscatomonas aceti</name>
    <dbReference type="NCBI Taxonomy" id="2981724"/>
    <lineage>
        <taxon>Bacteria</taxon>
        <taxon>Bacillati</taxon>
        <taxon>Bacillota</taxon>
        <taxon>Clostridia</taxon>
        <taxon>Lachnospirales</taxon>
        <taxon>Lachnospiraceae</taxon>
        <taxon>Alitiscatomonas</taxon>
    </lineage>
</organism>
<feature type="coiled-coil region" evidence="5">
    <location>
        <begin position="376"/>
        <end position="438"/>
    </location>
</feature>
<dbReference type="RefSeq" id="WP_158360123.1">
    <property type="nucleotide sequence ID" value="NZ_JAOQJF010000043.1"/>
</dbReference>
<evidence type="ECO:0000256" key="3">
    <source>
        <dbReference type="ARBA" id="ARBA00023172"/>
    </source>
</evidence>
<sequence>MTSTTALKVGAAYIRVSTDGQMDLSPESQLESIVQYAKSSRIVIPKEYIFMESEGRSGKKADNRPEFQRMIATAKTTPKPFDCILVWKFSRFARNQDESTFYKGMLRKKLGIDVISISEPVLDGMYGRLIEMIIEWQDEFYSYNLAQDVTRGMKTKAQNGGYQCRPPLGYRIPYHNATPEIVPGEAEIVRMIFDRYVNHKMSIFALTRYLNSLGLKTSQGKPFEKRSLEYILQNPAYAGIVRWNRTCNETNEIRDRSEWIVTKGTHPAIISEELYNQAMLRFESEYRPKNAKPAEVTKHWLSGMLKCSACGRTLSSCVRHTKSGDHYSFQCYGYLKGKCRASHYVTEKDIAAAVLNALQEVLEAGTVDYEVKSVVKAEDSHEMELLKNMVDRLELKEKRAKAAYMDGIDSLEEYKQNKLLIQKERETLTESLKQLEAAGPEENADSGSQERQMLDHIRSVTDILRSDRFSALQKNVALRSIVDRIVFHKDTMHIDVFYYLKEQSREQDPRKPA</sequence>
<dbReference type="SMART" id="SM00857">
    <property type="entry name" value="Resolvase"/>
    <property type="match status" value="1"/>
</dbReference>
<proteinExistence type="predicted"/>